<dbReference type="STRING" id="1547445.LO80_04305"/>
<dbReference type="Proteomes" id="UP000029672">
    <property type="component" value="Chromosome"/>
</dbReference>
<evidence type="ECO:0008006" key="4">
    <source>
        <dbReference type="Google" id="ProtNLM"/>
    </source>
</evidence>
<dbReference type="eggNOG" id="COG3203">
    <property type="taxonomic scope" value="Bacteria"/>
</dbReference>
<keyword evidence="3" id="KW-1185">Reference proteome</keyword>
<name>A0A097ENX3_9GAMM</name>
<feature type="signal peptide" evidence="1">
    <location>
        <begin position="1"/>
        <end position="20"/>
    </location>
</feature>
<dbReference type="KEGG" id="frf:LO80_04305"/>
<dbReference type="OrthoDB" id="5603191at2"/>
<gene>
    <name evidence="2" type="ORF">LO80_04305</name>
</gene>
<proteinExistence type="predicted"/>
<evidence type="ECO:0000313" key="3">
    <source>
        <dbReference type="Proteomes" id="UP000029672"/>
    </source>
</evidence>
<protein>
    <recommendedName>
        <fullName evidence="4">DUF3573 domain-containing protein</fullName>
    </recommendedName>
</protein>
<dbReference type="InterPro" id="IPR021956">
    <property type="entry name" value="DUF3573"/>
</dbReference>
<dbReference type="EMBL" id="CP009574">
    <property type="protein sequence ID" value="AIT09266.1"/>
    <property type="molecule type" value="Genomic_DNA"/>
</dbReference>
<sequence>MFKRVITLIISFIFFGVSFSASKTSSVKKSEVDRLTSQIELLQAQIQELDNKQNNDDIVTEFGSHQEAQFREDISADHENDKIREQYLQEQIALGDSNDDKGVDVANQVKITTQGEVTYVGSFSSNNTVPIGQLPSNLFASSILRQRGFFNDYSIFFGGFIQADAQIWRGSDITMNNGSTFDGSGENVYLTSATLYFLANLGHYVTANLDFVADQYNNYDLQDAFVIFGNLDTTPVFVSVGKYRPSVGSYGGGGPWTNSITANMFRPLRVTNAAVNYKGDTANANFTLLDSKNHATFSLAYFDAVNFQDIAQVGFNIGYMHDIRGASGRFNFINKRVGEFNVDTAWSFNDIPFLPGSLNLGGGWATTTTQSTQFNGYSNAFAGAFTVQAAYAFKLFGSGQNINVSYGHSYNADNIPMPLSAEGSYFKAESGIKNQVLISTQRAFFDDNVLLGPEYSWQSLYNGQYMNTFTLDLSVYI</sequence>
<reference evidence="2 3" key="1">
    <citation type="submission" date="2014-10" db="EMBL/GenBank/DDBJ databases">
        <title>Whole genome sequence of Francisella endociliophora strain FSC1006, isolated from a laboratory culture of the marine ciliate Euplotes raikovi.</title>
        <authorList>
            <person name="Granberg M."/>
            <person name="Backman S."/>
            <person name="Lundmark E."/>
            <person name="Nilsson E."/>
            <person name="Karlsson E."/>
            <person name="Thelaus J."/>
            <person name="Ohrman C."/>
            <person name="Larkeryd A."/>
            <person name="Stenberg P."/>
        </authorList>
    </citation>
    <scope>NUCLEOTIDE SEQUENCE [LARGE SCALE GENOMIC DNA]</scope>
    <source>
        <strain evidence="2 3">FSC1006</strain>
    </source>
</reference>
<accession>A0A097ENX3</accession>
<dbReference type="Pfam" id="PF12097">
    <property type="entry name" value="DUF3573"/>
    <property type="match status" value="1"/>
</dbReference>
<dbReference type="HOGENOM" id="CLU_042021_0_0_6"/>
<evidence type="ECO:0000256" key="1">
    <source>
        <dbReference type="SAM" id="SignalP"/>
    </source>
</evidence>
<dbReference type="AlphaFoldDB" id="A0A097ENX3"/>
<organism evidence="2 3">
    <name type="scientific">Candidatus Francisella endociliophora</name>
    <dbReference type="NCBI Taxonomy" id="653937"/>
    <lineage>
        <taxon>Bacteria</taxon>
        <taxon>Pseudomonadati</taxon>
        <taxon>Pseudomonadota</taxon>
        <taxon>Gammaproteobacteria</taxon>
        <taxon>Thiotrichales</taxon>
        <taxon>Francisellaceae</taxon>
        <taxon>Francisella</taxon>
    </lineage>
</organism>
<keyword evidence="1" id="KW-0732">Signal</keyword>
<evidence type="ECO:0000313" key="2">
    <source>
        <dbReference type="EMBL" id="AIT09266.1"/>
    </source>
</evidence>
<feature type="chain" id="PRO_5001934320" description="DUF3573 domain-containing protein" evidence="1">
    <location>
        <begin position="21"/>
        <end position="477"/>
    </location>
</feature>
<dbReference type="RefSeq" id="WP_040008869.1">
    <property type="nucleotide sequence ID" value="NZ_CP009574.1"/>
</dbReference>